<protein>
    <submittedName>
        <fullName evidence="2">Uncharacterized protein</fullName>
    </submittedName>
</protein>
<gene>
    <name evidence="2" type="ORF">DEO72_LG2g3003</name>
</gene>
<evidence type="ECO:0000256" key="1">
    <source>
        <dbReference type="SAM" id="MobiDB-lite"/>
    </source>
</evidence>
<evidence type="ECO:0000313" key="2">
    <source>
        <dbReference type="EMBL" id="QCD82663.1"/>
    </source>
</evidence>
<sequence length="160" mass="17896">MTNIKKQRNHITNALLAKPLAQAEGPHSGKRILSLRRAHFALARARKGKQWHSTHSRLGETPSPERDTPSLETRFGLLSDNSRKRTWASLYLSRLGETSSLGRDYQFSLLFAPASTARTYQTSQPSILCVHSSIQSQEPIVSEFRLIGRLPHTARSPGIV</sequence>
<keyword evidence="3" id="KW-1185">Reference proteome</keyword>
<proteinExistence type="predicted"/>
<dbReference type="Proteomes" id="UP000501690">
    <property type="component" value="Linkage Group LG2"/>
</dbReference>
<name>A0A4D6L2E8_VIGUN</name>
<dbReference type="EMBL" id="CP039346">
    <property type="protein sequence ID" value="QCD82663.1"/>
    <property type="molecule type" value="Genomic_DNA"/>
</dbReference>
<reference evidence="2 3" key="1">
    <citation type="submission" date="2019-04" db="EMBL/GenBank/DDBJ databases">
        <title>An improved genome assembly and genetic linkage map for asparagus bean, Vigna unguiculata ssp. sesquipedialis.</title>
        <authorList>
            <person name="Xia Q."/>
            <person name="Zhang R."/>
            <person name="Dong Y."/>
        </authorList>
    </citation>
    <scope>NUCLEOTIDE SEQUENCE [LARGE SCALE GENOMIC DNA]</scope>
    <source>
        <tissue evidence="2">Leaf</tissue>
    </source>
</reference>
<feature type="compositionally biased region" description="Basic residues" evidence="1">
    <location>
        <begin position="46"/>
        <end position="55"/>
    </location>
</feature>
<accession>A0A4D6L2E8</accession>
<dbReference type="AlphaFoldDB" id="A0A4D6L2E8"/>
<feature type="region of interest" description="Disordered" evidence="1">
    <location>
        <begin position="46"/>
        <end position="70"/>
    </location>
</feature>
<organism evidence="2 3">
    <name type="scientific">Vigna unguiculata</name>
    <name type="common">Cowpea</name>
    <dbReference type="NCBI Taxonomy" id="3917"/>
    <lineage>
        <taxon>Eukaryota</taxon>
        <taxon>Viridiplantae</taxon>
        <taxon>Streptophyta</taxon>
        <taxon>Embryophyta</taxon>
        <taxon>Tracheophyta</taxon>
        <taxon>Spermatophyta</taxon>
        <taxon>Magnoliopsida</taxon>
        <taxon>eudicotyledons</taxon>
        <taxon>Gunneridae</taxon>
        <taxon>Pentapetalae</taxon>
        <taxon>rosids</taxon>
        <taxon>fabids</taxon>
        <taxon>Fabales</taxon>
        <taxon>Fabaceae</taxon>
        <taxon>Papilionoideae</taxon>
        <taxon>50 kb inversion clade</taxon>
        <taxon>NPAAA clade</taxon>
        <taxon>indigoferoid/millettioid clade</taxon>
        <taxon>Phaseoleae</taxon>
        <taxon>Vigna</taxon>
    </lineage>
</organism>
<evidence type="ECO:0000313" key="3">
    <source>
        <dbReference type="Proteomes" id="UP000501690"/>
    </source>
</evidence>